<accession>A0A7K3WQG7</accession>
<dbReference type="GO" id="GO:0046872">
    <property type="term" value="F:metal ion binding"/>
    <property type="evidence" value="ECO:0007669"/>
    <property type="project" value="UniProtKB-KW"/>
</dbReference>
<dbReference type="Pfam" id="PF05147">
    <property type="entry name" value="LANC_like"/>
    <property type="match status" value="1"/>
</dbReference>
<comment type="caution">
    <text evidence="2">The sequence shown here is derived from an EMBL/GenBank/DDBJ whole genome shotgun (WGS) entry which is preliminary data.</text>
</comment>
<evidence type="ECO:0000313" key="2">
    <source>
        <dbReference type="EMBL" id="NEN23796.1"/>
    </source>
</evidence>
<dbReference type="AlphaFoldDB" id="A0A7K3WQG7"/>
<keyword evidence="1" id="KW-0479">Metal-binding</keyword>
<evidence type="ECO:0000313" key="3">
    <source>
        <dbReference type="Proteomes" id="UP000486602"/>
    </source>
</evidence>
<sequence>MKLKLDEIILDYILYLKTNSEVPFSLLSGNCGIFLLVFLYFKNYSLDLSKYDVESLFLKSLTETFQNPPMNFTDGISGIGWMLQLLVKEEILEYSEVTKVLDQIDSLSSQFAIHSLRNGNHDFLYGAAGEMLYLQSRMNYNNKVKKSLIAISDSLIDSSKNSVDGIYWQESGFMLEDEQKNKEVSNLGISHGQASKIVILSKLVENGIEVERYSKVLTEAVKFILSCKNKFTQNCFFPSIIENNVGQESAFWWSYGDLGIGIALYQAGRALGNPEIIKEAESIYHYYKNTKIEETGIFEASLCRGTSGVALMYHNMFLNTGIDAFRVTSDYWFDETLKLAKYSHDSDSISGFKFLNNYSTNRDEWFYQSNPGLLMGTAGVGLAMLSKLSGKKMAWSQCLLLN</sequence>
<name>A0A7K3WQG7_9FLAO</name>
<dbReference type="Gene3D" id="1.50.10.20">
    <property type="match status" value="1"/>
</dbReference>
<proteinExistence type="predicted"/>
<evidence type="ECO:0000256" key="1">
    <source>
        <dbReference type="PIRSR" id="PIRSR607822-1"/>
    </source>
</evidence>
<dbReference type="EMBL" id="JAAGVY010000015">
    <property type="protein sequence ID" value="NEN23796.1"/>
    <property type="molecule type" value="Genomic_DNA"/>
</dbReference>
<keyword evidence="1" id="KW-0862">Zinc</keyword>
<gene>
    <name evidence="2" type="ORF">G3O08_09810</name>
</gene>
<dbReference type="Proteomes" id="UP000486602">
    <property type="component" value="Unassembled WGS sequence"/>
</dbReference>
<protein>
    <recommendedName>
        <fullName evidence="4">Lanthionine synthetase C family protein</fullName>
    </recommendedName>
</protein>
<dbReference type="InterPro" id="IPR007822">
    <property type="entry name" value="LANC-like"/>
</dbReference>
<dbReference type="SUPFAM" id="SSF158745">
    <property type="entry name" value="LanC-like"/>
    <property type="match status" value="1"/>
</dbReference>
<keyword evidence="3" id="KW-1185">Reference proteome</keyword>
<dbReference type="PRINTS" id="PR01955">
    <property type="entry name" value="LANCFRANKIA"/>
</dbReference>
<evidence type="ECO:0008006" key="4">
    <source>
        <dbReference type="Google" id="ProtNLM"/>
    </source>
</evidence>
<reference evidence="2 3" key="1">
    <citation type="submission" date="2020-02" db="EMBL/GenBank/DDBJ databases">
        <title>Out from the shadows clarifying the taxonomy of the family Cryomorphaceae and related taxa by utilizing the GTDB taxonomic framework.</title>
        <authorList>
            <person name="Bowman J.P."/>
        </authorList>
    </citation>
    <scope>NUCLEOTIDE SEQUENCE [LARGE SCALE GENOMIC DNA]</scope>
    <source>
        <strain evidence="2 3">QSSC 1-22</strain>
    </source>
</reference>
<dbReference type="PRINTS" id="PR01950">
    <property type="entry name" value="LANCSUPER"/>
</dbReference>
<dbReference type="SMART" id="SM01260">
    <property type="entry name" value="LANC_like"/>
    <property type="match status" value="1"/>
</dbReference>
<dbReference type="GO" id="GO:0031179">
    <property type="term" value="P:peptide modification"/>
    <property type="evidence" value="ECO:0007669"/>
    <property type="project" value="InterPro"/>
</dbReference>
<organism evidence="2 3">
    <name type="scientific">Cryomorpha ignava</name>
    <dbReference type="NCBI Taxonomy" id="101383"/>
    <lineage>
        <taxon>Bacteria</taxon>
        <taxon>Pseudomonadati</taxon>
        <taxon>Bacteroidota</taxon>
        <taxon>Flavobacteriia</taxon>
        <taxon>Flavobacteriales</taxon>
        <taxon>Cryomorphaceae</taxon>
        <taxon>Cryomorpha</taxon>
    </lineage>
</organism>
<dbReference type="RefSeq" id="WP_163285188.1">
    <property type="nucleotide sequence ID" value="NZ_JAAGVY010000015.1"/>
</dbReference>
<feature type="binding site" evidence="1">
    <location>
        <position position="303"/>
    </location>
    <ligand>
        <name>Zn(2+)</name>
        <dbReference type="ChEBI" id="CHEBI:29105"/>
    </ligand>
</feature>